<proteinExistence type="inferred from homology"/>
<organism evidence="4 5">
    <name type="scientific">Rhizophlyctis rosea</name>
    <dbReference type="NCBI Taxonomy" id="64517"/>
    <lineage>
        <taxon>Eukaryota</taxon>
        <taxon>Fungi</taxon>
        <taxon>Fungi incertae sedis</taxon>
        <taxon>Chytridiomycota</taxon>
        <taxon>Chytridiomycota incertae sedis</taxon>
        <taxon>Chytridiomycetes</taxon>
        <taxon>Rhizophlyctidales</taxon>
        <taxon>Rhizophlyctidaceae</taxon>
        <taxon>Rhizophlyctis</taxon>
    </lineage>
</organism>
<name>A0AAD5X1A1_9FUNG</name>
<dbReference type="InterPro" id="IPR036629">
    <property type="entry name" value="YjbJ_sf"/>
</dbReference>
<feature type="domain" description="CsbD-like" evidence="3">
    <location>
        <begin position="52"/>
        <end position="93"/>
    </location>
</feature>
<evidence type="ECO:0000313" key="4">
    <source>
        <dbReference type="EMBL" id="KAJ3050969.1"/>
    </source>
</evidence>
<keyword evidence="5" id="KW-1185">Reference proteome</keyword>
<evidence type="ECO:0000259" key="3">
    <source>
        <dbReference type="Pfam" id="PF05532"/>
    </source>
</evidence>
<reference evidence="4" key="1">
    <citation type="submission" date="2020-05" db="EMBL/GenBank/DDBJ databases">
        <title>Phylogenomic resolution of chytrid fungi.</title>
        <authorList>
            <person name="Stajich J.E."/>
            <person name="Amses K."/>
            <person name="Simmons R."/>
            <person name="Seto K."/>
            <person name="Myers J."/>
            <person name="Bonds A."/>
            <person name="Quandt C.A."/>
            <person name="Barry K."/>
            <person name="Liu P."/>
            <person name="Grigoriev I."/>
            <person name="Longcore J.E."/>
            <person name="James T.Y."/>
        </authorList>
    </citation>
    <scope>NUCLEOTIDE SEQUENCE</scope>
    <source>
        <strain evidence="4">JEL0318</strain>
    </source>
</reference>
<dbReference type="PANTHER" id="PTHR40460:SF1">
    <property type="entry name" value="CSBD-LIKE DOMAIN-CONTAINING PROTEIN"/>
    <property type="match status" value="1"/>
</dbReference>
<dbReference type="InterPro" id="IPR008462">
    <property type="entry name" value="CsbD"/>
</dbReference>
<dbReference type="SUPFAM" id="SSF69047">
    <property type="entry name" value="Hypothetical protein YjbJ"/>
    <property type="match status" value="2"/>
</dbReference>
<dbReference type="Proteomes" id="UP001212841">
    <property type="component" value="Unassembled WGS sequence"/>
</dbReference>
<dbReference type="Pfam" id="PF05532">
    <property type="entry name" value="CsbD"/>
    <property type="match status" value="1"/>
</dbReference>
<dbReference type="PANTHER" id="PTHR40460">
    <property type="entry name" value="CHROMOSOME 1, WHOLE GENOME SHOTGUN SEQUENCE"/>
    <property type="match status" value="1"/>
</dbReference>
<accession>A0AAD5X1A1</accession>
<feature type="compositionally biased region" description="Basic and acidic residues" evidence="2">
    <location>
        <begin position="29"/>
        <end position="38"/>
    </location>
</feature>
<dbReference type="EMBL" id="JADGJD010000451">
    <property type="protein sequence ID" value="KAJ3050969.1"/>
    <property type="molecule type" value="Genomic_DNA"/>
</dbReference>
<evidence type="ECO:0000313" key="5">
    <source>
        <dbReference type="Proteomes" id="UP001212841"/>
    </source>
</evidence>
<comment type="caution">
    <text evidence="4">The sequence shown here is derived from an EMBL/GenBank/DDBJ whole genome shotgun (WGS) entry which is preliminary data.</text>
</comment>
<gene>
    <name evidence="4" type="ORF">HK097_008062</name>
</gene>
<dbReference type="AlphaFoldDB" id="A0AAD5X1A1"/>
<feature type="region of interest" description="Disordered" evidence="2">
    <location>
        <begin position="1"/>
        <end position="93"/>
    </location>
</feature>
<feature type="compositionally biased region" description="Low complexity" evidence="2">
    <location>
        <begin position="39"/>
        <end position="59"/>
    </location>
</feature>
<dbReference type="Gene3D" id="1.10.1470.10">
    <property type="entry name" value="YjbJ"/>
    <property type="match status" value="1"/>
</dbReference>
<feature type="compositionally biased region" description="Basic and acidic residues" evidence="2">
    <location>
        <begin position="76"/>
        <end position="93"/>
    </location>
</feature>
<comment type="similarity">
    <text evidence="1">Belongs to the UPF0337 (CsbD) family.</text>
</comment>
<protein>
    <recommendedName>
        <fullName evidence="3">CsbD-like domain-containing protein</fullName>
    </recommendedName>
</protein>
<evidence type="ECO:0000256" key="2">
    <source>
        <dbReference type="SAM" id="MobiDB-lite"/>
    </source>
</evidence>
<sequence>MQPDRASGAQKEFGGNLKETAGNLLGKQDWSHEGRAQKAEGQAEQEAAKAQNRAEANAESLKGKVKQTFGAVTGNDSKECEGRAERAKADVKQ</sequence>
<evidence type="ECO:0000256" key="1">
    <source>
        <dbReference type="ARBA" id="ARBA00009129"/>
    </source>
</evidence>